<reference evidence="2" key="1">
    <citation type="journal article" date="2020" name="G3 (Bethesda)">
        <title>High-Quality Assemblies for Three Invasive Social Wasps from the &lt;i&gt;Vespula&lt;/i&gt; Genus.</title>
        <authorList>
            <person name="Harrop T.W.R."/>
            <person name="Guhlin J."/>
            <person name="McLaughlin G.M."/>
            <person name="Permina E."/>
            <person name="Stockwell P."/>
            <person name="Gilligan J."/>
            <person name="Le Lec M.F."/>
            <person name="Gruber M.A.M."/>
            <person name="Quinn O."/>
            <person name="Lovegrove M."/>
            <person name="Duncan E.J."/>
            <person name="Remnant E.J."/>
            <person name="Van Eeckhoven J."/>
            <person name="Graham B."/>
            <person name="Knapp R.A."/>
            <person name="Langford K.W."/>
            <person name="Kronenberg Z."/>
            <person name="Press M.O."/>
            <person name="Eacker S.M."/>
            <person name="Wilson-Rankin E.E."/>
            <person name="Purcell J."/>
            <person name="Lester P.J."/>
            <person name="Dearden P.K."/>
        </authorList>
    </citation>
    <scope>NUCLEOTIDE SEQUENCE</scope>
    <source>
        <strain evidence="2">Linc-1</strain>
    </source>
</reference>
<gene>
    <name evidence="2" type="ORF">HZH68_015236</name>
</gene>
<feature type="region of interest" description="Disordered" evidence="1">
    <location>
        <begin position="131"/>
        <end position="167"/>
    </location>
</feature>
<name>A0A834J838_VESGE</name>
<evidence type="ECO:0000256" key="1">
    <source>
        <dbReference type="SAM" id="MobiDB-lite"/>
    </source>
</evidence>
<evidence type="ECO:0000313" key="3">
    <source>
        <dbReference type="Proteomes" id="UP000617340"/>
    </source>
</evidence>
<protein>
    <submittedName>
        <fullName evidence="2">Uncharacterized protein</fullName>
    </submittedName>
</protein>
<evidence type="ECO:0000313" key="2">
    <source>
        <dbReference type="EMBL" id="KAF7382317.1"/>
    </source>
</evidence>
<organism evidence="2 3">
    <name type="scientific">Vespula germanica</name>
    <name type="common">German yellow jacket</name>
    <name type="synonym">Paravespula germanica</name>
    <dbReference type="NCBI Taxonomy" id="30212"/>
    <lineage>
        <taxon>Eukaryota</taxon>
        <taxon>Metazoa</taxon>
        <taxon>Ecdysozoa</taxon>
        <taxon>Arthropoda</taxon>
        <taxon>Hexapoda</taxon>
        <taxon>Insecta</taxon>
        <taxon>Pterygota</taxon>
        <taxon>Neoptera</taxon>
        <taxon>Endopterygota</taxon>
        <taxon>Hymenoptera</taxon>
        <taxon>Apocrita</taxon>
        <taxon>Aculeata</taxon>
        <taxon>Vespoidea</taxon>
        <taxon>Vespidae</taxon>
        <taxon>Vespinae</taxon>
        <taxon>Vespula</taxon>
    </lineage>
</organism>
<dbReference type="Proteomes" id="UP000617340">
    <property type="component" value="Unassembled WGS sequence"/>
</dbReference>
<comment type="caution">
    <text evidence="2">The sequence shown here is derived from an EMBL/GenBank/DDBJ whole genome shotgun (WGS) entry which is preliminary data.</text>
</comment>
<sequence length="205" mass="20845">MSCSVKISSGKSWSGSQRRISSLAEENTCPSPNGAASSCALLQTIQTTNNVLVASSLATTYTTTSSTGLETITATTATATTTTTTTTTTTIGGPAAVAANIAGVFGAGGTAAGGVGQRIATPRPVKSIATKKGEDTSKLLNATLPPPPPSPPPPQPPPPPPPPPFVLSSSSFGHLVCLPFAKPRFCQHRQTTHSTIDIIEFFAKV</sequence>
<dbReference type="AlphaFoldDB" id="A0A834J838"/>
<keyword evidence="3" id="KW-1185">Reference proteome</keyword>
<proteinExistence type="predicted"/>
<dbReference type="EMBL" id="JACSDZ010000020">
    <property type="protein sequence ID" value="KAF7382317.1"/>
    <property type="molecule type" value="Genomic_DNA"/>
</dbReference>
<accession>A0A834J838</accession>
<feature type="compositionally biased region" description="Pro residues" evidence="1">
    <location>
        <begin position="144"/>
        <end position="165"/>
    </location>
</feature>